<evidence type="ECO:0008006" key="5">
    <source>
        <dbReference type="Google" id="ProtNLM"/>
    </source>
</evidence>
<keyword evidence="4" id="KW-1185">Reference proteome</keyword>
<keyword evidence="2" id="KW-1133">Transmembrane helix</keyword>
<organism evidence="3 4">
    <name type="scientific">Nocardioides kongjuensis</name>
    <dbReference type="NCBI Taxonomy" id="349522"/>
    <lineage>
        <taxon>Bacteria</taxon>
        <taxon>Bacillati</taxon>
        <taxon>Actinomycetota</taxon>
        <taxon>Actinomycetes</taxon>
        <taxon>Propionibacteriales</taxon>
        <taxon>Nocardioidaceae</taxon>
        <taxon>Nocardioides</taxon>
    </lineage>
</organism>
<feature type="compositionally biased region" description="Pro residues" evidence="1">
    <location>
        <begin position="1"/>
        <end position="25"/>
    </location>
</feature>
<comment type="caution">
    <text evidence="3">The sequence shown here is derived from an EMBL/GenBank/DDBJ whole genome shotgun (WGS) entry which is preliminary data.</text>
</comment>
<proteinExistence type="predicted"/>
<dbReference type="Proteomes" id="UP000582231">
    <property type="component" value="Unassembled WGS sequence"/>
</dbReference>
<evidence type="ECO:0000313" key="4">
    <source>
        <dbReference type="Proteomes" id="UP000582231"/>
    </source>
</evidence>
<evidence type="ECO:0000256" key="2">
    <source>
        <dbReference type="SAM" id="Phobius"/>
    </source>
</evidence>
<gene>
    <name evidence="3" type="ORF">BJ958_001519</name>
</gene>
<dbReference type="AlphaFoldDB" id="A0A852R583"/>
<evidence type="ECO:0000313" key="3">
    <source>
        <dbReference type="EMBL" id="NYD29973.1"/>
    </source>
</evidence>
<dbReference type="RefSeq" id="WP_179726293.1">
    <property type="nucleotide sequence ID" value="NZ_BAABEF010000001.1"/>
</dbReference>
<keyword evidence="2" id="KW-0472">Membrane</keyword>
<sequence length="211" mass="22042">MSDPPYPPPAPPPPPPGPPWPPAPAPRRSSRRTVIVLVAVVATVVLGMVATMVWLGFAFLRYLGDWFDTVDPPAPSARVGAWFTTDDGDLRIKVTSLECHADDAADDEYGGDGELACTFAFDVENRSDRVVSLNDITVKSVVDGAWSGADVADPASEPRYGSIQLEAGARKSLTGSVSPGTGHLDGIVFDADDASSHSAVVVDAGDASSPQ</sequence>
<name>A0A852R583_9ACTN</name>
<evidence type="ECO:0000256" key="1">
    <source>
        <dbReference type="SAM" id="MobiDB-lite"/>
    </source>
</evidence>
<reference evidence="3 4" key="1">
    <citation type="submission" date="2020-07" db="EMBL/GenBank/DDBJ databases">
        <title>Sequencing the genomes of 1000 actinobacteria strains.</title>
        <authorList>
            <person name="Klenk H.-P."/>
        </authorList>
    </citation>
    <scope>NUCLEOTIDE SEQUENCE [LARGE SCALE GENOMIC DNA]</scope>
    <source>
        <strain evidence="3 4">DSM 19082</strain>
    </source>
</reference>
<protein>
    <recommendedName>
        <fullName evidence="5">DUF4352 domain-containing protein</fullName>
    </recommendedName>
</protein>
<keyword evidence="2" id="KW-0812">Transmembrane</keyword>
<accession>A0A852R583</accession>
<feature type="transmembrane region" description="Helical" evidence="2">
    <location>
        <begin position="34"/>
        <end position="60"/>
    </location>
</feature>
<feature type="region of interest" description="Disordered" evidence="1">
    <location>
        <begin position="1"/>
        <end position="26"/>
    </location>
</feature>
<dbReference type="EMBL" id="JACCBF010000001">
    <property type="protein sequence ID" value="NYD29973.1"/>
    <property type="molecule type" value="Genomic_DNA"/>
</dbReference>